<dbReference type="KEGG" id="psin:CAK95_28275"/>
<proteinExistence type="predicted"/>
<keyword evidence="2" id="KW-1185">Reference proteome</keyword>
<dbReference type="AlphaFoldDB" id="A0A1W6ZYW9"/>
<accession>A0A1W6ZYW9</accession>
<gene>
    <name evidence="1" type="ORF">CAK95_28275</name>
</gene>
<protein>
    <submittedName>
        <fullName evidence="1">Uncharacterized protein</fullName>
    </submittedName>
</protein>
<dbReference type="RefSeq" id="WP_086091003.1">
    <property type="nucleotide sequence ID" value="NZ_CP021112.1"/>
</dbReference>
<dbReference type="Proteomes" id="UP000194137">
    <property type="component" value="Chromosome"/>
</dbReference>
<name>A0A1W6ZYW9_9HYPH</name>
<sequence>MPLFPVHQKFVDDFFAEVARYEAGYAHVAFNFVAIRSEDRFVIVQGRLFLNSIDPKMPTYIFQSPNVRAGRYQLSELKLDMRAFVAQLLTGKITTPDGDLHFVAIQNGDYAVSYMPFHPDGLQNQNRTSVLRLMAGPVTIAQPNIDWEVKSATPPYDGLQELATELGFGSISVATSTIEIIAFNVAAIDMQDSKVSGSTAVLGVVVASGLDSEKVKLGYRVYNPALPTERKTVEGASMVWTNDGALKRGRTEVQVPPAAVINCVVSYDGCALHHQWVGDPERSQNSRRAVYEAFDPKLEALEGMIRNASMRGQDARQLEPAVAWIMWMLGFSVVHLGGMPRTRDAADLIAVSPAGHFLVVECTTGLLKAENKLALLHARAEAVRRSLAASNNTYQRVLPMIVTSKTVAEVKPDMEAAGRLGIRVVTMETVEQAINRTLIQPNADQMFFDAENAVKAELAKYEAEPALPLIDTPLPKV</sequence>
<evidence type="ECO:0000313" key="1">
    <source>
        <dbReference type="EMBL" id="ARQ02572.1"/>
    </source>
</evidence>
<dbReference type="OrthoDB" id="8404698at2"/>
<reference evidence="1 2" key="1">
    <citation type="submission" date="2017-05" db="EMBL/GenBank/DDBJ databases">
        <title>Full genome sequence of Pseudorhodoplanes sinuspersici.</title>
        <authorList>
            <person name="Dastgheib S.M.M."/>
            <person name="Shavandi M."/>
            <person name="Tirandaz H."/>
        </authorList>
    </citation>
    <scope>NUCLEOTIDE SEQUENCE [LARGE SCALE GENOMIC DNA]</scope>
    <source>
        <strain evidence="1 2">RIPI110</strain>
    </source>
</reference>
<organism evidence="1 2">
    <name type="scientific">Pseudorhodoplanes sinuspersici</name>
    <dbReference type="NCBI Taxonomy" id="1235591"/>
    <lineage>
        <taxon>Bacteria</taxon>
        <taxon>Pseudomonadati</taxon>
        <taxon>Pseudomonadota</taxon>
        <taxon>Alphaproteobacteria</taxon>
        <taxon>Hyphomicrobiales</taxon>
        <taxon>Pseudorhodoplanes</taxon>
    </lineage>
</organism>
<evidence type="ECO:0000313" key="2">
    <source>
        <dbReference type="Proteomes" id="UP000194137"/>
    </source>
</evidence>
<dbReference type="EMBL" id="CP021112">
    <property type="protein sequence ID" value="ARQ02572.1"/>
    <property type="molecule type" value="Genomic_DNA"/>
</dbReference>